<evidence type="ECO:0000256" key="7">
    <source>
        <dbReference type="ARBA" id="ARBA00023002"/>
    </source>
</evidence>
<dbReference type="SUPFAM" id="SSF51905">
    <property type="entry name" value="FAD/NAD(P)-binding domain"/>
    <property type="match status" value="1"/>
</dbReference>
<evidence type="ECO:0000256" key="8">
    <source>
        <dbReference type="ARBA" id="ARBA00023004"/>
    </source>
</evidence>
<dbReference type="EMBL" id="BLIY01000003">
    <property type="protein sequence ID" value="GFE52824.1"/>
    <property type="molecule type" value="Genomic_DNA"/>
</dbReference>
<keyword evidence="5" id="KW-0479">Metal-binding</keyword>
<keyword evidence="7" id="KW-0560">Oxidoreductase</keyword>
<dbReference type="InterPro" id="IPR016156">
    <property type="entry name" value="FAD/NAD-linked_Rdtase_dimer_sf"/>
</dbReference>
<evidence type="ECO:0000259" key="10">
    <source>
        <dbReference type="PROSITE" id="PS51296"/>
    </source>
</evidence>
<feature type="domain" description="Rieske" evidence="10">
    <location>
        <begin position="74"/>
        <end position="171"/>
    </location>
</feature>
<evidence type="ECO:0000256" key="6">
    <source>
        <dbReference type="ARBA" id="ARBA00022827"/>
    </source>
</evidence>
<dbReference type="InterPro" id="IPR036922">
    <property type="entry name" value="Rieske_2Fe-2S_sf"/>
</dbReference>
<dbReference type="InterPro" id="IPR017941">
    <property type="entry name" value="Rieske_2Fe-2S"/>
</dbReference>
<protein>
    <submittedName>
        <fullName evidence="11">Ferrodoxin reductase</fullName>
    </submittedName>
</protein>
<reference evidence="11" key="1">
    <citation type="submission" date="2019-12" db="EMBL/GenBank/DDBJ databases">
        <title>Genome sequence of Babesia ovis.</title>
        <authorList>
            <person name="Yamagishi J."/>
            <person name="Sevinc F."/>
            <person name="Xuan X."/>
        </authorList>
    </citation>
    <scope>NUCLEOTIDE SEQUENCE</scope>
    <source>
        <strain evidence="11">Selcuk</strain>
    </source>
</reference>
<dbReference type="PROSITE" id="PS51296">
    <property type="entry name" value="RIESKE"/>
    <property type="match status" value="1"/>
</dbReference>
<sequence>MRGVWRSFVRAFRKPSAAARREGTAARNTIELTGCKTSSNIPRSLIYSAAAASGFTSFLFSSQDKKNEPTLERVKIGTVCDFADGEMREVLVNEERDLLLVTKIKGKIYCTGAKCPHHMASLIDGGCTEESLVCPRHNAMFDIATGECKNGPCFSAIPSYKVEVEGDDVYAYLPPSPIDDVVELPPKESPAKDNRVFVICGGGAAAHAAAETLRMEGFGGRILIYGDEPHLPYYRPHLTKRIESKSYSEVAAEQALRPPLWYRANRVEYYGGKRVAAVNHELNNITLEDGTTVKYDKVLVATGSVAGTLPMGRNLGPLSNLFTLRTAEDAGRIVKQIKPNAKVVIVGANFIGCEMASSLKDKQVNLTLITDMPVPMSNIIGERGGSAIMKLLQSNGVKVLTGQMVQKYNVAGGRVTQVVTSSGPVDADVVIEGVGARVNMDLLKCAQKNRDGTINVDGGMRCTGCPDNVFAAGDIVTYPYHIDGQNISVKHWNVALQHGRVAAKSMLDQKAHMNMIPFFWSEFFHKGFRFAGVANGVEDIIYEGDVDNFKFVAYYIKGYKVIAMLSMGMDNVGAQLAEAMEKGCVPSYAALKLGASNSESMLKCLKKRMMS</sequence>
<evidence type="ECO:0000256" key="9">
    <source>
        <dbReference type="ARBA" id="ARBA00023014"/>
    </source>
</evidence>
<evidence type="ECO:0000256" key="5">
    <source>
        <dbReference type="ARBA" id="ARBA00022723"/>
    </source>
</evidence>
<dbReference type="AlphaFoldDB" id="A0A9W5TBT7"/>
<dbReference type="Pfam" id="PF00355">
    <property type="entry name" value="Rieske"/>
    <property type="match status" value="1"/>
</dbReference>
<evidence type="ECO:0000256" key="2">
    <source>
        <dbReference type="ARBA" id="ARBA00006442"/>
    </source>
</evidence>
<dbReference type="SUPFAM" id="SSF50022">
    <property type="entry name" value="ISP domain"/>
    <property type="match status" value="1"/>
</dbReference>
<dbReference type="PANTHER" id="PTHR43557:SF2">
    <property type="entry name" value="RIESKE DOMAIN-CONTAINING PROTEIN-RELATED"/>
    <property type="match status" value="1"/>
</dbReference>
<dbReference type="GO" id="GO:0051537">
    <property type="term" value="F:2 iron, 2 sulfur cluster binding"/>
    <property type="evidence" value="ECO:0007669"/>
    <property type="project" value="UniProtKB-KW"/>
</dbReference>
<dbReference type="GO" id="GO:0046872">
    <property type="term" value="F:metal ion binding"/>
    <property type="evidence" value="ECO:0007669"/>
    <property type="project" value="UniProtKB-KW"/>
</dbReference>
<dbReference type="Gene3D" id="3.30.390.30">
    <property type="match status" value="1"/>
</dbReference>
<dbReference type="PRINTS" id="PR00411">
    <property type="entry name" value="PNDRDTASEI"/>
</dbReference>
<dbReference type="InterPro" id="IPR036188">
    <property type="entry name" value="FAD/NAD-bd_sf"/>
</dbReference>
<dbReference type="InterPro" id="IPR050446">
    <property type="entry name" value="FAD-oxidoreductase/Apoptosis"/>
</dbReference>
<keyword evidence="9" id="KW-0411">Iron-sulfur</keyword>
<dbReference type="InterPro" id="IPR023753">
    <property type="entry name" value="FAD/NAD-binding_dom"/>
</dbReference>
<dbReference type="Gene3D" id="2.102.10.10">
    <property type="entry name" value="Rieske [2Fe-2S] iron-sulphur domain"/>
    <property type="match status" value="1"/>
</dbReference>
<keyword evidence="6" id="KW-0274">FAD</keyword>
<organism evidence="11 12">
    <name type="scientific">Babesia ovis</name>
    <dbReference type="NCBI Taxonomy" id="5869"/>
    <lineage>
        <taxon>Eukaryota</taxon>
        <taxon>Sar</taxon>
        <taxon>Alveolata</taxon>
        <taxon>Apicomplexa</taxon>
        <taxon>Aconoidasida</taxon>
        <taxon>Piroplasmida</taxon>
        <taxon>Babesiidae</taxon>
        <taxon>Babesia</taxon>
    </lineage>
</organism>
<dbReference type="GO" id="GO:0016651">
    <property type="term" value="F:oxidoreductase activity, acting on NAD(P)H"/>
    <property type="evidence" value="ECO:0007669"/>
    <property type="project" value="TreeGrafter"/>
</dbReference>
<dbReference type="PRINTS" id="PR00368">
    <property type="entry name" value="FADPNR"/>
</dbReference>
<comment type="caution">
    <text evidence="11">The sequence shown here is derived from an EMBL/GenBank/DDBJ whole genome shotgun (WGS) entry which is preliminary data.</text>
</comment>
<dbReference type="PANTHER" id="PTHR43557">
    <property type="entry name" value="APOPTOSIS-INDUCING FACTOR 1"/>
    <property type="match status" value="1"/>
</dbReference>
<dbReference type="Gene3D" id="3.50.50.60">
    <property type="entry name" value="FAD/NAD(P)-binding domain"/>
    <property type="match status" value="2"/>
</dbReference>
<comment type="similarity">
    <text evidence="2">Belongs to the FAD-dependent oxidoreductase family.</text>
</comment>
<proteinExistence type="inferred from homology"/>
<gene>
    <name evidence="11" type="ORF">BaOVIS_002280</name>
</gene>
<dbReference type="Pfam" id="PF07992">
    <property type="entry name" value="Pyr_redox_2"/>
    <property type="match status" value="1"/>
</dbReference>
<dbReference type="OrthoDB" id="432169at2759"/>
<name>A0A9W5TBT7_BABOV</name>
<keyword evidence="12" id="KW-1185">Reference proteome</keyword>
<evidence type="ECO:0000313" key="11">
    <source>
        <dbReference type="EMBL" id="GFE52824.1"/>
    </source>
</evidence>
<keyword evidence="4" id="KW-0001">2Fe-2S</keyword>
<evidence type="ECO:0000313" key="12">
    <source>
        <dbReference type="Proteomes" id="UP001057455"/>
    </source>
</evidence>
<evidence type="ECO:0000256" key="3">
    <source>
        <dbReference type="ARBA" id="ARBA00022630"/>
    </source>
</evidence>
<dbReference type="GO" id="GO:0005737">
    <property type="term" value="C:cytoplasm"/>
    <property type="evidence" value="ECO:0007669"/>
    <property type="project" value="TreeGrafter"/>
</dbReference>
<evidence type="ECO:0000256" key="1">
    <source>
        <dbReference type="ARBA" id="ARBA00001974"/>
    </source>
</evidence>
<dbReference type="Proteomes" id="UP001057455">
    <property type="component" value="Unassembled WGS sequence"/>
</dbReference>
<keyword evidence="3" id="KW-0285">Flavoprotein</keyword>
<keyword evidence="8" id="KW-0408">Iron</keyword>
<dbReference type="SUPFAM" id="SSF55424">
    <property type="entry name" value="FAD/NAD-linked reductases, dimerisation (C-terminal) domain"/>
    <property type="match status" value="1"/>
</dbReference>
<comment type="cofactor">
    <cofactor evidence="1">
        <name>FAD</name>
        <dbReference type="ChEBI" id="CHEBI:57692"/>
    </cofactor>
</comment>
<accession>A0A9W5TBT7</accession>
<evidence type="ECO:0000256" key="4">
    <source>
        <dbReference type="ARBA" id="ARBA00022714"/>
    </source>
</evidence>